<accession>A0AAV7TBZ0</accession>
<proteinExistence type="predicted"/>
<evidence type="ECO:0000313" key="2">
    <source>
        <dbReference type="EMBL" id="KAJ1173811.1"/>
    </source>
</evidence>
<sequence length="145" mass="15632">MARTPERDAPDTKQQTGPPDLPLEPTEGPARLRRCVLHRLALKVAGRVVRRPGIYEDRVPDQNQRRPLRRVPPSGCLPGGVTPNQRNAAEGGGVPPGRSCGAVTIETREDTGNPCRAEWGRCPPPAAQEGDNLSWLSRTSASTTA</sequence>
<feature type="compositionally biased region" description="Polar residues" evidence="1">
    <location>
        <begin position="134"/>
        <end position="145"/>
    </location>
</feature>
<dbReference type="AlphaFoldDB" id="A0AAV7TBZ0"/>
<comment type="caution">
    <text evidence="2">The sequence shown here is derived from an EMBL/GenBank/DDBJ whole genome shotgun (WGS) entry which is preliminary data.</text>
</comment>
<feature type="compositionally biased region" description="Basic and acidic residues" evidence="1">
    <location>
        <begin position="1"/>
        <end position="11"/>
    </location>
</feature>
<feature type="compositionally biased region" description="Basic and acidic residues" evidence="1">
    <location>
        <begin position="53"/>
        <end position="64"/>
    </location>
</feature>
<keyword evidence="3" id="KW-1185">Reference proteome</keyword>
<name>A0AAV7TBZ0_PLEWA</name>
<gene>
    <name evidence="2" type="ORF">NDU88_005637</name>
</gene>
<feature type="region of interest" description="Disordered" evidence="1">
    <location>
        <begin position="1"/>
        <end position="29"/>
    </location>
</feature>
<reference evidence="2" key="1">
    <citation type="journal article" date="2022" name="bioRxiv">
        <title>Sequencing and chromosome-scale assembly of the giantPleurodeles waltlgenome.</title>
        <authorList>
            <person name="Brown T."/>
            <person name="Elewa A."/>
            <person name="Iarovenko S."/>
            <person name="Subramanian E."/>
            <person name="Araus A.J."/>
            <person name="Petzold A."/>
            <person name="Susuki M."/>
            <person name="Suzuki K.-i.T."/>
            <person name="Hayashi T."/>
            <person name="Toyoda A."/>
            <person name="Oliveira C."/>
            <person name="Osipova E."/>
            <person name="Leigh N.D."/>
            <person name="Simon A."/>
            <person name="Yun M.H."/>
        </authorList>
    </citation>
    <scope>NUCLEOTIDE SEQUENCE</scope>
    <source>
        <strain evidence="2">20211129_DDA</strain>
        <tissue evidence="2">Liver</tissue>
    </source>
</reference>
<evidence type="ECO:0000313" key="3">
    <source>
        <dbReference type="Proteomes" id="UP001066276"/>
    </source>
</evidence>
<protein>
    <submittedName>
        <fullName evidence="2">Uncharacterized protein</fullName>
    </submittedName>
</protein>
<feature type="region of interest" description="Disordered" evidence="1">
    <location>
        <begin position="53"/>
        <end position="145"/>
    </location>
</feature>
<dbReference type="EMBL" id="JANPWB010000007">
    <property type="protein sequence ID" value="KAJ1173811.1"/>
    <property type="molecule type" value="Genomic_DNA"/>
</dbReference>
<dbReference type="Proteomes" id="UP001066276">
    <property type="component" value="Chromosome 4_1"/>
</dbReference>
<evidence type="ECO:0000256" key="1">
    <source>
        <dbReference type="SAM" id="MobiDB-lite"/>
    </source>
</evidence>
<organism evidence="2 3">
    <name type="scientific">Pleurodeles waltl</name>
    <name type="common">Iberian ribbed newt</name>
    <dbReference type="NCBI Taxonomy" id="8319"/>
    <lineage>
        <taxon>Eukaryota</taxon>
        <taxon>Metazoa</taxon>
        <taxon>Chordata</taxon>
        <taxon>Craniata</taxon>
        <taxon>Vertebrata</taxon>
        <taxon>Euteleostomi</taxon>
        <taxon>Amphibia</taxon>
        <taxon>Batrachia</taxon>
        <taxon>Caudata</taxon>
        <taxon>Salamandroidea</taxon>
        <taxon>Salamandridae</taxon>
        <taxon>Pleurodelinae</taxon>
        <taxon>Pleurodeles</taxon>
    </lineage>
</organism>